<sequence length="430" mass="49735">MNLLNANLRQLIDQTKVTFGLDLYYLKRHSFHRYVNMFNETVYTLNMEWFPSHETEPEDDDLNPDGTAVIEVNLNTGQTESVIFVMDKTYAQHGVTFKRPYPAHVIQWIEQETGLIYGEHFHMHQKEKGELSFEEAIDGVKVTPSGRIEVKWNEHGQLMYFTHHGPFLAKTLLKAEEYVLSLDQVRNLAEQQVQLFQLPSFEHNQIRSIYALEEIYVKNDGTGTLPFEIGREETHCIHMNKVIEWNEPINNAFEKKEMDIHENISAEQAFSLEPSPDSFPISKEDQDECIKAVRTFLAQKYSNDTGKWVLKTLQRDHGYIHAILKTNEQEGSGFMDKIKVFIDANTFEAINYIDKKEMFQVCGILNPSQTASEITITQKEAFETLRERLELTPIYVYDDVQKQYVLCGKLDCHDGVDAVSGEVFSLTDLS</sequence>
<organism evidence="1">
    <name type="scientific">Bacillus sp. BS1807G30</name>
    <dbReference type="NCBI Taxonomy" id="3153756"/>
    <lineage>
        <taxon>Bacteria</taxon>
        <taxon>Bacillati</taxon>
        <taxon>Bacillota</taxon>
        <taxon>Bacilli</taxon>
        <taxon>Bacillales</taxon>
        <taxon>Bacillaceae</taxon>
        <taxon>Bacillus</taxon>
    </lineage>
</organism>
<dbReference type="EMBL" id="CP157353">
    <property type="protein sequence ID" value="XBM04929.1"/>
    <property type="molecule type" value="Genomic_DNA"/>
</dbReference>
<reference evidence="1" key="1">
    <citation type="submission" date="2024-05" db="EMBL/GenBank/DDBJ databases">
        <authorList>
            <person name="Liu Z."/>
        </authorList>
    </citation>
    <scope>NUCLEOTIDE SEQUENCE</scope>
    <source>
        <strain evidence="1">BS1807G30</strain>
    </source>
</reference>
<dbReference type="RefSeq" id="WP_348936568.1">
    <property type="nucleotide sequence ID" value="NZ_CP157353.1"/>
</dbReference>
<protein>
    <recommendedName>
        <fullName evidence="2">DUF4901 domain-containing protein</fullName>
    </recommendedName>
</protein>
<evidence type="ECO:0008006" key="2">
    <source>
        <dbReference type="Google" id="ProtNLM"/>
    </source>
</evidence>
<evidence type="ECO:0000313" key="1">
    <source>
        <dbReference type="EMBL" id="XBM04929.1"/>
    </source>
</evidence>
<name>A0AAU7FLW6_9BACI</name>
<proteinExistence type="predicted"/>
<accession>A0AAU7FLW6</accession>
<gene>
    <name evidence="1" type="ORF">ABG082_03930</name>
</gene>
<dbReference type="AlphaFoldDB" id="A0AAU7FLW6"/>